<evidence type="ECO:0000313" key="4">
    <source>
        <dbReference type="Proteomes" id="UP000266272"/>
    </source>
</evidence>
<dbReference type="AlphaFoldDB" id="A0A395NAA9"/>
<reference evidence="3 4" key="1">
    <citation type="journal article" date="2018" name="PLoS Pathog.">
        <title>Evolution of structural diversity of trichothecenes, a family of toxins produced by plant pathogenic and entomopathogenic fungi.</title>
        <authorList>
            <person name="Proctor R.H."/>
            <person name="McCormick S.P."/>
            <person name="Kim H.S."/>
            <person name="Cardoza R.E."/>
            <person name="Stanley A.M."/>
            <person name="Lindo L."/>
            <person name="Kelly A."/>
            <person name="Brown D.W."/>
            <person name="Lee T."/>
            <person name="Vaughan M.M."/>
            <person name="Alexander N.J."/>
            <person name="Busman M."/>
            <person name="Gutierrez S."/>
        </authorList>
    </citation>
    <scope>NUCLEOTIDE SEQUENCE [LARGE SCALE GENOMIC DNA]</scope>
    <source>
        <strain evidence="3 4">IBT 40837</strain>
    </source>
</reference>
<gene>
    <name evidence="3" type="ORF">TARUN_9220</name>
</gene>
<dbReference type="EMBL" id="PXOA01000716">
    <property type="protein sequence ID" value="RFU73035.1"/>
    <property type="molecule type" value="Genomic_DNA"/>
</dbReference>
<feature type="compositionally biased region" description="Low complexity" evidence="2">
    <location>
        <begin position="99"/>
        <end position="124"/>
    </location>
</feature>
<evidence type="ECO:0000256" key="2">
    <source>
        <dbReference type="SAM" id="MobiDB-lite"/>
    </source>
</evidence>
<proteinExistence type="predicted"/>
<keyword evidence="1" id="KW-0175">Coiled coil</keyword>
<sequence>MNQSDKRRGGGRSNSTGPAWRTGQATHTSRHSVIGGTGGAGVGGSSAGNSSGTSNNTDNMPVMPPRAAVVNTNSTGGDDSHSVLERKRKDKGRDKDGVASTASSAARGSSPHGASSNSNSNSNNSGGGSPVSKQYRRHQHQQSDAAAATSLLLREKDDRITYLENEMAIMEREFTQELDKLSQTESETATFWQGKHSALNQQYLRTDTELRLLRAEVDVREAEREELRQGVEVLRRELQERDDEIRRLRGQVRGLKDFVSTSTRTDDQTSDEVFGDGMTKLGNGLQNWVITNFRKAKLDLSKAGDATLAELGQLVPMYEELIHTSKVHLLQSIVSSILVEMVFNAYYVGLSEQDTQHFQQMEQLLSSLCLNQWRSSTLALLRREAHHLHDNTDAFAEAVISRITQLLDSIITTSPSSSSIPTNSNSRDSALRVLIKNSIELARLLVVQKARLRVYMPSILPHQQVLFEPDTMEDIGGEEDEENLANREISCVVFPGVIKHGDENGGHMQYRNVIVKARVLCSPEE</sequence>
<evidence type="ECO:0000256" key="1">
    <source>
        <dbReference type="SAM" id="Coils"/>
    </source>
</evidence>
<feature type="compositionally biased region" description="Low complexity" evidence="2">
    <location>
        <begin position="47"/>
        <end position="57"/>
    </location>
</feature>
<feature type="compositionally biased region" description="Polar residues" evidence="2">
    <location>
        <begin position="13"/>
        <end position="27"/>
    </location>
</feature>
<comment type="caution">
    <text evidence="3">The sequence shown here is derived from an EMBL/GenBank/DDBJ whole genome shotgun (WGS) entry which is preliminary data.</text>
</comment>
<feature type="compositionally biased region" description="Basic and acidic residues" evidence="2">
    <location>
        <begin position="78"/>
        <end position="97"/>
    </location>
</feature>
<feature type="compositionally biased region" description="Gly residues" evidence="2">
    <location>
        <begin position="35"/>
        <end position="46"/>
    </location>
</feature>
<feature type="region of interest" description="Disordered" evidence="2">
    <location>
        <begin position="1"/>
        <end position="145"/>
    </location>
</feature>
<evidence type="ECO:0008006" key="5">
    <source>
        <dbReference type="Google" id="ProtNLM"/>
    </source>
</evidence>
<accession>A0A395NAA9</accession>
<dbReference type="STRING" id="490622.A0A395NAA9"/>
<name>A0A395NAA9_TRIAR</name>
<feature type="coiled-coil region" evidence="1">
    <location>
        <begin position="205"/>
        <end position="251"/>
    </location>
</feature>
<protein>
    <recommendedName>
        <fullName evidence="5">Involucrin repeat</fullName>
    </recommendedName>
</protein>
<keyword evidence="4" id="KW-1185">Reference proteome</keyword>
<organism evidence="3 4">
    <name type="scientific">Trichoderma arundinaceum</name>
    <dbReference type="NCBI Taxonomy" id="490622"/>
    <lineage>
        <taxon>Eukaryota</taxon>
        <taxon>Fungi</taxon>
        <taxon>Dikarya</taxon>
        <taxon>Ascomycota</taxon>
        <taxon>Pezizomycotina</taxon>
        <taxon>Sordariomycetes</taxon>
        <taxon>Hypocreomycetidae</taxon>
        <taxon>Hypocreales</taxon>
        <taxon>Hypocreaceae</taxon>
        <taxon>Trichoderma</taxon>
    </lineage>
</organism>
<dbReference type="OrthoDB" id="5328813at2759"/>
<evidence type="ECO:0000313" key="3">
    <source>
        <dbReference type="EMBL" id="RFU73035.1"/>
    </source>
</evidence>
<dbReference type="Proteomes" id="UP000266272">
    <property type="component" value="Unassembled WGS sequence"/>
</dbReference>